<dbReference type="Proteomes" id="UP000192582">
    <property type="component" value="Unassembled WGS sequence"/>
</dbReference>
<name>A0A1W1UA19_9DEIO</name>
<protein>
    <submittedName>
        <fullName evidence="1">Uncharacterized protein</fullName>
    </submittedName>
</protein>
<evidence type="ECO:0000313" key="2">
    <source>
        <dbReference type="Proteomes" id="UP000192582"/>
    </source>
</evidence>
<reference evidence="1 2" key="1">
    <citation type="submission" date="2017-04" db="EMBL/GenBank/DDBJ databases">
        <authorList>
            <person name="Afonso C.L."/>
            <person name="Miller P.J."/>
            <person name="Scott M.A."/>
            <person name="Spackman E."/>
            <person name="Goraichik I."/>
            <person name="Dimitrov K.M."/>
            <person name="Suarez D.L."/>
            <person name="Swayne D.E."/>
        </authorList>
    </citation>
    <scope>NUCLEOTIDE SEQUENCE [LARGE SCALE GENOMIC DNA]</scope>
    <source>
        <strain evidence="1 2">KR-140</strain>
    </source>
</reference>
<sequence>MVSLEQLAAHAQRIREATRTVLLEDAHPLALFNGPNALQVSPLWERLEALVKEPRPALQE</sequence>
<organism evidence="1 2">
    <name type="scientific">Deinococcus hopiensis KR-140</name>
    <dbReference type="NCBI Taxonomy" id="695939"/>
    <lineage>
        <taxon>Bacteria</taxon>
        <taxon>Thermotogati</taxon>
        <taxon>Deinococcota</taxon>
        <taxon>Deinococci</taxon>
        <taxon>Deinococcales</taxon>
        <taxon>Deinococcaceae</taxon>
        <taxon>Deinococcus</taxon>
    </lineage>
</organism>
<dbReference type="AlphaFoldDB" id="A0A1W1UA19"/>
<evidence type="ECO:0000313" key="1">
    <source>
        <dbReference type="EMBL" id="SMB77948.1"/>
    </source>
</evidence>
<dbReference type="EMBL" id="FWWU01000001">
    <property type="protein sequence ID" value="SMB77948.1"/>
    <property type="molecule type" value="Genomic_DNA"/>
</dbReference>
<keyword evidence="2" id="KW-1185">Reference proteome</keyword>
<proteinExistence type="predicted"/>
<accession>A0A1W1UA19</accession>
<gene>
    <name evidence="1" type="ORF">SAMN00790413_04022</name>
</gene>